<name>A0AC35U8A4_9BILA</name>
<accession>A0AC35U8A4</accession>
<protein>
    <submittedName>
        <fullName evidence="2">Uncharacterized protein</fullName>
    </submittedName>
</protein>
<sequence>MFDSFRQTWVAIIGRKIVANGPFCHTEFKVWLQGINLKDAFWVNASKIDQSMADHFRIELEEIRKIPTAAMITTDICFFNKRITHEAEIERSFLELYLAEFGRLMNANTFYVL</sequence>
<reference evidence="2" key="1">
    <citation type="submission" date="2016-11" db="UniProtKB">
        <authorList>
            <consortium name="WormBaseParasite"/>
        </authorList>
    </citation>
    <scope>IDENTIFICATION</scope>
    <source>
        <strain evidence="2">KR3021</strain>
    </source>
</reference>
<organism evidence="1 2">
    <name type="scientific">Rhabditophanes sp. KR3021</name>
    <dbReference type="NCBI Taxonomy" id="114890"/>
    <lineage>
        <taxon>Eukaryota</taxon>
        <taxon>Metazoa</taxon>
        <taxon>Ecdysozoa</taxon>
        <taxon>Nematoda</taxon>
        <taxon>Chromadorea</taxon>
        <taxon>Rhabditida</taxon>
        <taxon>Tylenchina</taxon>
        <taxon>Panagrolaimomorpha</taxon>
        <taxon>Strongyloidoidea</taxon>
        <taxon>Alloionematidae</taxon>
        <taxon>Rhabditophanes</taxon>
    </lineage>
</organism>
<dbReference type="WBParaSite" id="RSKR_0000840400.1">
    <property type="protein sequence ID" value="RSKR_0000840400.1"/>
    <property type="gene ID" value="RSKR_0000840400"/>
</dbReference>
<dbReference type="Proteomes" id="UP000095286">
    <property type="component" value="Unplaced"/>
</dbReference>
<evidence type="ECO:0000313" key="2">
    <source>
        <dbReference type="WBParaSite" id="RSKR_0000840400.1"/>
    </source>
</evidence>
<proteinExistence type="predicted"/>
<evidence type="ECO:0000313" key="1">
    <source>
        <dbReference type="Proteomes" id="UP000095286"/>
    </source>
</evidence>